<dbReference type="EMBL" id="JAUJLE010000223">
    <property type="protein sequence ID" value="KAK0966987.1"/>
    <property type="molecule type" value="Genomic_DNA"/>
</dbReference>
<feature type="region of interest" description="Disordered" evidence="1">
    <location>
        <begin position="342"/>
        <end position="370"/>
    </location>
</feature>
<sequence>MPAMATTGGRPSRLPQYLRQHQEEASRLPILTQAPYSYTIPPPSSSKQQLCPPHWRLSQKRSKREILKSLVLKKPSESAARSIRKHTNTPRRPSIMRMKDSDDYITARAANPWTGVVSPSVGSPSPRTPETPTGPSAHPQRKPEPPLSPTPASPHARPALSRANEGRKVSAGSIHRWRAGVDTHGWVSEAALASPRETNATAGASVMGRVSGLGDDRFVVQMPSAREPQPYVYPGCSAAEIKALELYKRKVRKGGREECGGVRVGSGCAINATAGVRKMADIRVAKRQTHASGRSGHHEPAFAPGPELTAATFAPFASPHTPSTRTINVEATVLKTVCRTAPHRDDSPYPDFETGPIRRKPVGSPPISSNLSQLLPRVRLVHPERASEPHPPPAPTSRICSLGCERETGTGECHDKPSRPLPHPARQLFNPAKPSPVVDNQDPTAQILSAALTYAVQKFQNLRPPNTRALWALRAPNASPQQKIDGLRALLSLAAQVLAVLLVLSAVWRFGVLVGQVVEVVLWPFVVPFRIVWWLVGVGGG</sequence>
<dbReference type="Proteomes" id="UP001175353">
    <property type="component" value="Unassembled WGS sequence"/>
</dbReference>
<name>A0AAN6K6D9_9PEZI</name>
<keyword evidence="4" id="KW-1185">Reference proteome</keyword>
<evidence type="ECO:0000256" key="2">
    <source>
        <dbReference type="SAM" id="Phobius"/>
    </source>
</evidence>
<keyword evidence="2" id="KW-0472">Membrane</keyword>
<evidence type="ECO:0000313" key="4">
    <source>
        <dbReference type="Proteomes" id="UP001175353"/>
    </source>
</evidence>
<feature type="region of interest" description="Disordered" evidence="1">
    <location>
        <begin position="110"/>
        <end position="171"/>
    </location>
</feature>
<gene>
    <name evidence="3" type="ORF">LTR91_017319</name>
</gene>
<evidence type="ECO:0000256" key="1">
    <source>
        <dbReference type="SAM" id="MobiDB-lite"/>
    </source>
</evidence>
<feature type="transmembrane region" description="Helical" evidence="2">
    <location>
        <begin position="517"/>
        <end position="536"/>
    </location>
</feature>
<keyword evidence="2" id="KW-0812">Transmembrane</keyword>
<feature type="region of interest" description="Disordered" evidence="1">
    <location>
        <begin position="1"/>
        <end position="21"/>
    </location>
</feature>
<organism evidence="3 4">
    <name type="scientific">Friedmanniomyces endolithicus</name>
    <dbReference type="NCBI Taxonomy" id="329885"/>
    <lineage>
        <taxon>Eukaryota</taxon>
        <taxon>Fungi</taxon>
        <taxon>Dikarya</taxon>
        <taxon>Ascomycota</taxon>
        <taxon>Pezizomycotina</taxon>
        <taxon>Dothideomycetes</taxon>
        <taxon>Dothideomycetidae</taxon>
        <taxon>Mycosphaerellales</taxon>
        <taxon>Teratosphaeriaceae</taxon>
        <taxon>Friedmanniomyces</taxon>
    </lineage>
</organism>
<dbReference type="AlphaFoldDB" id="A0AAN6K6D9"/>
<feature type="region of interest" description="Disordered" evidence="1">
    <location>
        <begin position="35"/>
        <end position="62"/>
    </location>
</feature>
<comment type="caution">
    <text evidence="3">The sequence shown here is derived from an EMBL/GenBank/DDBJ whole genome shotgun (WGS) entry which is preliminary data.</text>
</comment>
<protein>
    <submittedName>
        <fullName evidence="3">Uncharacterized protein</fullName>
    </submittedName>
</protein>
<evidence type="ECO:0000313" key="3">
    <source>
        <dbReference type="EMBL" id="KAK0966987.1"/>
    </source>
</evidence>
<accession>A0AAN6K6D9</accession>
<feature type="compositionally biased region" description="Low complexity" evidence="1">
    <location>
        <begin position="115"/>
        <end position="125"/>
    </location>
</feature>
<proteinExistence type="predicted"/>
<feature type="region of interest" description="Disordered" evidence="1">
    <location>
        <begin position="75"/>
        <end position="96"/>
    </location>
</feature>
<reference evidence="3" key="1">
    <citation type="submission" date="2023-06" db="EMBL/GenBank/DDBJ databases">
        <title>Black Yeasts Isolated from many extreme environments.</title>
        <authorList>
            <person name="Coleine C."/>
            <person name="Stajich J.E."/>
            <person name="Selbmann L."/>
        </authorList>
    </citation>
    <scope>NUCLEOTIDE SEQUENCE</scope>
    <source>
        <strain evidence="3">CCFEE 5200</strain>
    </source>
</reference>
<keyword evidence="2" id="KW-1133">Transmembrane helix</keyword>
<feature type="transmembrane region" description="Helical" evidence="2">
    <location>
        <begin position="489"/>
        <end position="510"/>
    </location>
</feature>